<comment type="caution">
    <text evidence="1">The sequence shown here is derived from an EMBL/GenBank/DDBJ whole genome shotgun (WGS) entry which is preliminary data.</text>
</comment>
<keyword evidence="2" id="KW-1185">Reference proteome</keyword>
<gene>
    <name evidence="1" type="ORF">MENTE1834_LOCUS24234</name>
</gene>
<evidence type="ECO:0000313" key="2">
    <source>
        <dbReference type="Proteomes" id="UP001497535"/>
    </source>
</evidence>
<dbReference type="EMBL" id="CAVMJV010000032">
    <property type="protein sequence ID" value="CAK5077324.1"/>
    <property type="molecule type" value="Genomic_DNA"/>
</dbReference>
<dbReference type="Proteomes" id="UP001497535">
    <property type="component" value="Unassembled WGS sequence"/>
</dbReference>
<organism evidence="1 2">
    <name type="scientific">Meloidogyne enterolobii</name>
    <name type="common">Root-knot nematode worm</name>
    <name type="synonym">Meloidogyne mayaguensis</name>
    <dbReference type="NCBI Taxonomy" id="390850"/>
    <lineage>
        <taxon>Eukaryota</taxon>
        <taxon>Metazoa</taxon>
        <taxon>Ecdysozoa</taxon>
        <taxon>Nematoda</taxon>
        <taxon>Chromadorea</taxon>
        <taxon>Rhabditida</taxon>
        <taxon>Tylenchina</taxon>
        <taxon>Tylenchomorpha</taxon>
        <taxon>Tylenchoidea</taxon>
        <taxon>Meloidogynidae</taxon>
        <taxon>Meloidogyninae</taxon>
        <taxon>Meloidogyne</taxon>
    </lineage>
</organism>
<accession>A0ACB0ZFJ2</accession>
<proteinExistence type="predicted"/>
<name>A0ACB0ZFJ2_MELEN</name>
<protein>
    <submittedName>
        <fullName evidence="1">Uncharacterized protein</fullName>
    </submittedName>
</protein>
<evidence type="ECO:0000313" key="1">
    <source>
        <dbReference type="EMBL" id="CAK5077324.1"/>
    </source>
</evidence>
<sequence>MCFVYSCSSGKISYKHLFFDKQNIYVFGVDVPNISVKHFNYLFFPEKHQLNIYVLIYHLLI</sequence>
<reference evidence="1" key="1">
    <citation type="submission" date="2023-11" db="EMBL/GenBank/DDBJ databases">
        <authorList>
            <person name="Poullet M."/>
        </authorList>
    </citation>
    <scope>NUCLEOTIDE SEQUENCE</scope>
    <source>
        <strain evidence="1">E1834</strain>
    </source>
</reference>